<dbReference type="GO" id="GO:0006412">
    <property type="term" value="P:translation"/>
    <property type="evidence" value="ECO:0007669"/>
    <property type="project" value="InterPro"/>
</dbReference>
<dbReference type="PANTHER" id="PTHR23410">
    <property type="entry name" value="RIBOSOMAL PROTEIN L5-RELATED"/>
    <property type="match status" value="1"/>
</dbReference>
<dbReference type="OMA" id="CQIASAH"/>
<dbReference type="GeneID" id="36321059"/>
<comment type="similarity">
    <text evidence="2">Belongs to the universal ribosomal protein uL18 family.</text>
</comment>
<keyword evidence="3" id="KW-0963">Cytoplasm</keyword>
<dbReference type="SUPFAM" id="SSF53137">
    <property type="entry name" value="Translational machinery components"/>
    <property type="match status" value="1"/>
</dbReference>
<evidence type="ECO:0000313" key="8">
    <source>
        <dbReference type="EMBL" id="KKO76151.1"/>
    </source>
</evidence>
<keyword evidence="5" id="KW-0687">Ribonucleoprotein</keyword>
<dbReference type="InterPro" id="IPR057268">
    <property type="entry name" value="Ribosomal_L18"/>
</dbReference>
<evidence type="ECO:0000256" key="3">
    <source>
        <dbReference type="ARBA" id="ARBA00022490"/>
    </source>
</evidence>
<reference evidence="8 9" key="1">
    <citation type="journal article" date="2015" name="Environ. Microbiol.">
        <title>Genome analyses suggest the presence of polyploidy and recent human-driven expansions in eight global populations of the honeybee pathogen Nosema ceranae.</title>
        <authorList>
            <person name="Pelin A."/>
            <person name="Selman M."/>
            <person name="Aris-Brosou S."/>
            <person name="Farinelli L."/>
            <person name="Corradi N."/>
        </authorList>
    </citation>
    <scope>NUCLEOTIDE SEQUENCE [LARGE SCALE GENOMIC DNA]</scope>
    <source>
        <strain evidence="8 9">PA08 1199</strain>
    </source>
</reference>
<proteinExistence type="inferred from homology"/>
<evidence type="ECO:0000256" key="4">
    <source>
        <dbReference type="ARBA" id="ARBA00022980"/>
    </source>
</evidence>
<keyword evidence="9" id="KW-1185">Reference proteome</keyword>
<keyword evidence="4 8" id="KW-0689">Ribosomal protein</keyword>
<dbReference type="Gene3D" id="3.30.420.100">
    <property type="match status" value="1"/>
</dbReference>
<dbReference type="VEuPathDB" id="MicrosporidiaDB:AAJ76_600060952"/>
<evidence type="ECO:0000313" key="9">
    <source>
        <dbReference type="Proteomes" id="UP000034350"/>
    </source>
</evidence>
<dbReference type="Pfam" id="PF17144">
    <property type="entry name" value="Ribosomal_L5e"/>
    <property type="match status" value="1"/>
</dbReference>
<protein>
    <submittedName>
        <fullName evidence="8">60s ribosomal protein l5</fullName>
    </submittedName>
</protein>
<dbReference type="GO" id="GO:0008097">
    <property type="term" value="F:5S rRNA binding"/>
    <property type="evidence" value="ECO:0007669"/>
    <property type="project" value="InterPro"/>
</dbReference>
<sequence>MARKAGRRNKKTKSAATKRSRFQVKRRRRRECKTNYRHRINLIKQDYNKQGALKFRLVVRRTNTKVICQITRSYIDGDRVFAFADSTELKNYGVDFGLKNHFAFYATGFLAGRRALAKLKMDDLYKAKKTDGTYTITEDIDEERRALKVFLDIGLSRSTKGGNTFIAMKGCSDAGVFIPHSESKFIGYEKNKPFKAEELRDRIFCKHVSDYMKDLKENDEEKYKLQFGDYIKKNIDPDNIAGIYQNALDAIIKNPIREEKEKKDYSGFKKFKVEKMPLEERKKRIQDKLTALKAN</sequence>
<dbReference type="VEuPathDB" id="MicrosporidiaDB:G9O61_00g018040"/>
<dbReference type="Pfam" id="PF14204">
    <property type="entry name" value="Ribosomal_L18_c"/>
    <property type="match status" value="1"/>
</dbReference>
<dbReference type="CDD" id="cd00432">
    <property type="entry name" value="Ribosomal_L18_L5e"/>
    <property type="match status" value="1"/>
</dbReference>
<comment type="subcellular location">
    <subcellularLocation>
        <location evidence="1">Cytoplasm</location>
    </subcellularLocation>
</comment>
<dbReference type="RefSeq" id="XP_024331893.1">
    <property type="nucleotide sequence ID" value="XM_024476109.1"/>
</dbReference>
<evidence type="ECO:0000256" key="1">
    <source>
        <dbReference type="ARBA" id="ARBA00004496"/>
    </source>
</evidence>
<dbReference type="EMBL" id="JPQZ01000006">
    <property type="protein sequence ID" value="KKO76151.1"/>
    <property type="molecule type" value="Genomic_DNA"/>
</dbReference>
<dbReference type="OrthoDB" id="1618453at2759"/>
<dbReference type="Proteomes" id="UP000034350">
    <property type="component" value="Unassembled WGS sequence"/>
</dbReference>
<organism evidence="8 9">
    <name type="scientific">Vairimorpha ceranae</name>
    <dbReference type="NCBI Taxonomy" id="40302"/>
    <lineage>
        <taxon>Eukaryota</taxon>
        <taxon>Fungi</taxon>
        <taxon>Fungi incertae sedis</taxon>
        <taxon>Microsporidia</taxon>
        <taxon>Nosematidae</taxon>
        <taxon>Vairimorpha</taxon>
    </lineage>
</organism>
<dbReference type="InterPro" id="IPR005485">
    <property type="entry name" value="Rbsml_uL18_euk_arch"/>
</dbReference>
<dbReference type="AlphaFoldDB" id="A0A0F9WFL3"/>
<gene>
    <name evidence="8" type="ORF">AAJ76_600060952</name>
</gene>
<dbReference type="PRINTS" id="PR00058">
    <property type="entry name" value="RIBOSOMALL5"/>
</dbReference>
<feature type="region of interest" description="Disordered" evidence="6">
    <location>
        <begin position="1"/>
        <end position="26"/>
    </location>
</feature>
<evidence type="ECO:0000259" key="7">
    <source>
        <dbReference type="Pfam" id="PF14204"/>
    </source>
</evidence>
<name>A0A0F9WFL3_9MICR</name>
<dbReference type="VEuPathDB" id="MicrosporidiaDB:NCER_101352"/>
<evidence type="ECO:0000256" key="5">
    <source>
        <dbReference type="ARBA" id="ARBA00023274"/>
    </source>
</evidence>
<dbReference type="InterPro" id="IPR025607">
    <property type="entry name" value="Ribosomal_uL18_C_euk"/>
</dbReference>
<dbReference type="GO" id="GO:0000027">
    <property type="term" value="P:ribosomal large subunit assembly"/>
    <property type="evidence" value="ECO:0007669"/>
    <property type="project" value="TreeGrafter"/>
</dbReference>
<accession>A0A0F9WFL3</accession>
<evidence type="ECO:0000256" key="6">
    <source>
        <dbReference type="SAM" id="MobiDB-lite"/>
    </source>
</evidence>
<feature type="domain" description="Large ribosomal subunit protein uL18 C-terminal eukaryotes" evidence="7">
    <location>
        <begin position="240"/>
        <end position="294"/>
    </location>
</feature>
<dbReference type="GO" id="GO:0003735">
    <property type="term" value="F:structural constituent of ribosome"/>
    <property type="evidence" value="ECO:0007669"/>
    <property type="project" value="InterPro"/>
</dbReference>
<dbReference type="GO" id="GO:0022625">
    <property type="term" value="C:cytosolic large ribosomal subunit"/>
    <property type="evidence" value="ECO:0007669"/>
    <property type="project" value="TreeGrafter"/>
</dbReference>
<comment type="caution">
    <text evidence="8">The sequence shown here is derived from an EMBL/GenBank/DDBJ whole genome shotgun (WGS) entry which is preliminary data.</text>
</comment>
<evidence type="ECO:0000256" key="2">
    <source>
        <dbReference type="ARBA" id="ARBA00007116"/>
    </source>
</evidence>
<dbReference type="PANTHER" id="PTHR23410:SF12">
    <property type="entry name" value="LARGE RIBOSOMAL SUBUNIT PROTEIN UL18"/>
    <property type="match status" value="1"/>
</dbReference>
<dbReference type="HAMAP" id="MF_01337_A">
    <property type="entry name" value="Ribosomal_uL18_A"/>
    <property type="match status" value="1"/>
</dbReference>